<dbReference type="AlphaFoldDB" id="A0A561QWZ5"/>
<comment type="catalytic activity">
    <reaction evidence="3">
        <text>L-glutaminyl-[protein] + H2O = L-glutamyl-[protein] + NH4(+)</text>
        <dbReference type="Rhea" id="RHEA:16441"/>
        <dbReference type="Rhea" id="RHEA-COMP:10207"/>
        <dbReference type="Rhea" id="RHEA-COMP:10208"/>
        <dbReference type="ChEBI" id="CHEBI:15377"/>
        <dbReference type="ChEBI" id="CHEBI:28938"/>
        <dbReference type="ChEBI" id="CHEBI:29973"/>
        <dbReference type="ChEBI" id="CHEBI:30011"/>
        <dbReference type="EC" id="3.5.1.44"/>
    </reaction>
</comment>
<evidence type="ECO:0000313" key="4">
    <source>
        <dbReference type="EMBL" id="TWF54878.1"/>
    </source>
</evidence>
<accession>A0A561QWZ5</accession>
<comment type="caution">
    <text evidence="4">The sequence shown here is derived from an EMBL/GenBank/DDBJ whole genome shotgun (WGS) entry which is preliminary data.</text>
</comment>
<evidence type="ECO:0000256" key="1">
    <source>
        <dbReference type="ARBA" id="ARBA00022500"/>
    </source>
</evidence>
<dbReference type="PANTHER" id="PTHR35147">
    <property type="entry name" value="CHEMORECEPTOR GLUTAMINE DEAMIDASE CHED-RELATED"/>
    <property type="match status" value="1"/>
</dbReference>
<dbReference type="EC" id="3.5.1.44" evidence="3"/>
<protein>
    <recommendedName>
        <fullName evidence="3">Probable chemoreceptor glutamine deamidase CheD</fullName>
        <ecNumber evidence="3">3.5.1.44</ecNumber>
    </recommendedName>
</protein>
<dbReference type="HAMAP" id="MF_01440">
    <property type="entry name" value="CheD"/>
    <property type="match status" value="1"/>
</dbReference>
<organism evidence="4 5">
    <name type="scientific">Neorhizobium alkalisoli</name>
    <dbReference type="NCBI Taxonomy" id="528178"/>
    <lineage>
        <taxon>Bacteria</taxon>
        <taxon>Pseudomonadati</taxon>
        <taxon>Pseudomonadota</taxon>
        <taxon>Alphaproteobacteria</taxon>
        <taxon>Hyphomicrobiales</taxon>
        <taxon>Rhizobiaceae</taxon>
        <taxon>Rhizobium/Agrobacterium group</taxon>
        <taxon>Neorhizobium</taxon>
    </lineage>
</organism>
<dbReference type="Gene3D" id="3.30.1330.200">
    <property type="match status" value="1"/>
</dbReference>
<proteinExistence type="inferred from homology"/>
<keyword evidence="1 3" id="KW-0145">Chemotaxis</keyword>
<reference evidence="4 5" key="1">
    <citation type="submission" date="2019-06" db="EMBL/GenBank/DDBJ databases">
        <title>Sorghum-associated microbial communities from plants grown in Nebraska, USA.</title>
        <authorList>
            <person name="Schachtman D."/>
        </authorList>
    </citation>
    <scope>NUCLEOTIDE SEQUENCE [LARGE SCALE GENOMIC DNA]</scope>
    <source>
        <strain evidence="4 5">1225</strain>
    </source>
</reference>
<dbReference type="Pfam" id="PF03975">
    <property type="entry name" value="CheD"/>
    <property type="match status" value="1"/>
</dbReference>
<dbReference type="Proteomes" id="UP000320653">
    <property type="component" value="Unassembled WGS sequence"/>
</dbReference>
<comment type="similarity">
    <text evidence="3">Belongs to the CheD family.</text>
</comment>
<dbReference type="InterPro" id="IPR011324">
    <property type="entry name" value="Cytotoxic_necrot_fac-like_cat"/>
</dbReference>
<keyword evidence="2 3" id="KW-0378">Hydrolase</keyword>
<evidence type="ECO:0000256" key="2">
    <source>
        <dbReference type="ARBA" id="ARBA00022801"/>
    </source>
</evidence>
<dbReference type="CDD" id="cd16352">
    <property type="entry name" value="CheD"/>
    <property type="match status" value="1"/>
</dbReference>
<name>A0A561QWZ5_9HYPH</name>
<dbReference type="InterPro" id="IPR038592">
    <property type="entry name" value="CheD-like_sf"/>
</dbReference>
<gene>
    <name evidence="3" type="primary">cheD</name>
    <name evidence="4" type="ORF">FHW37_103749</name>
</gene>
<keyword evidence="5" id="KW-1185">Reference proteome</keyword>
<dbReference type="SUPFAM" id="SSF64438">
    <property type="entry name" value="CNF1/YfiH-like putative cysteine hydrolases"/>
    <property type="match status" value="1"/>
</dbReference>
<dbReference type="RefSeq" id="WP_210249292.1">
    <property type="nucleotide sequence ID" value="NZ_VIWP01000003.1"/>
</dbReference>
<dbReference type="EMBL" id="VIWP01000003">
    <property type="protein sequence ID" value="TWF54878.1"/>
    <property type="molecule type" value="Genomic_DNA"/>
</dbReference>
<dbReference type="InterPro" id="IPR005659">
    <property type="entry name" value="Chemorcpt_Glu_NH3ase_CheD"/>
</dbReference>
<evidence type="ECO:0000313" key="5">
    <source>
        <dbReference type="Proteomes" id="UP000320653"/>
    </source>
</evidence>
<dbReference type="GO" id="GO:0050568">
    <property type="term" value="F:protein-glutamine glutaminase activity"/>
    <property type="evidence" value="ECO:0007669"/>
    <property type="project" value="UniProtKB-UniRule"/>
</dbReference>
<evidence type="ECO:0000256" key="3">
    <source>
        <dbReference type="HAMAP-Rule" id="MF_01440"/>
    </source>
</evidence>
<dbReference type="GO" id="GO:0006935">
    <property type="term" value="P:chemotaxis"/>
    <property type="evidence" value="ECO:0007669"/>
    <property type="project" value="UniProtKB-UniRule"/>
</dbReference>
<comment type="function">
    <text evidence="3">Probably deamidates glutamine residues to glutamate on methyl-accepting chemotaxis receptors (MCPs), playing an important role in chemotaxis.</text>
</comment>
<sequence>MDISGFRPIHVLGGQLTLSSRPDTMLITVLGSCVSACIYDPVAGIGGMNHFILPTGGNSEPGQRQRRYGDVAMRNLVDGLYKRGAEPGRLMAKLYGGRARTGGSGQAGSLNAAFAQDFLMEEGIDLIDASLGEDFARWVTFHPASGWVRLKERADRQHIF</sequence>
<dbReference type="PANTHER" id="PTHR35147:SF2">
    <property type="entry name" value="CHEMORECEPTOR GLUTAMINE DEAMIDASE CHED-RELATED"/>
    <property type="match status" value="1"/>
</dbReference>